<keyword evidence="7 11" id="KW-0472">Membrane</keyword>
<feature type="domain" description="ABC transmembrane type-1" evidence="13">
    <location>
        <begin position="84"/>
        <end position="299"/>
    </location>
</feature>
<dbReference type="Proteomes" id="UP000339249">
    <property type="component" value="Unassembled WGS sequence"/>
</dbReference>
<keyword evidence="2 11" id="KW-0813">Transport</keyword>
<dbReference type="EMBL" id="CABDVU010000001">
    <property type="protein sequence ID" value="VTN10458.1"/>
    <property type="molecule type" value="Genomic_DNA"/>
</dbReference>
<comment type="function">
    <text evidence="9">Probably part of a binding-protein-dependent transport system. Probably responsible for the translocation of the substrate across the membrane.</text>
</comment>
<evidence type="ECO:0000256" key="12">
    <source>
        <dbReference type="SAM" id="MobiDB-lite"/>
    </source>
</evidence>
<dbReference type="PANTHER" id="PTHR30465:SF66">
    <property type="entry name" value="INNER MEMBRANE ABC TRANSPORTER PERMEASE PROTEIN YEJB"/>
    <property type="match status" value="1"/>
</dbReference>
<keyword evidence="3" id="KW-1003">Cell membrane</keyword>
<dbReference type="GO" id="GO:0005886">
    <property type="term" value="C:plasma membrane"/>
    <property type="evidence" value="ECO:0007669"/>
    <property type="project" value="UniProtKB-SubCell"/>
</dbReference>
<dbReference type="GO" id="GO:0055085">
    <property type="term" value="P:transmembrane transport"/>
    <property type="evidence" value="ECO:0007669"/>
    <property type="project" value="InterPro"/>
</dbReference>
<accession>A0A4U9D2T2</accession>
<proteinExistence type="inferred from homology"/>
<sequence length="375" mass="41614">MPGAGDSGMAASHARTGVSNVSEGHYRGGRGLDPEVIAEITHRYGFDKPIHERYLKMLGDYLRFDFGDSLFRSASVLELIKNSMPVSISLGLWSTLIIYLVSIPLGIRKAVSNGSHFDIWSSTLIIIGYAIPAFLFAILLIVIFAGGSYFDLFPLRGLVSANFDSLPWYQKILDYLWHITLPVLATVIGGFAALTMLTKNSFLDEIRKQYVVTARAKGVSEKQILWRHVFRNAMLLVIAGFPAMFISMFFTGSLLIEVMFSLNGLGLLGYEATVSRDYPVMFGTLYIFTLIGLLLNIVSDICYTLVDPRIDLRAADVIFESRQPGPLGTFSPQPSRLLVALAVFNPLRLQPRRGADRQRTARCWCSTAAACTFRS</sequence>
<feature type="transmembrane region" description="Helical" evidence="11">
    <location>
        <begin position="119"/>
        <end position="145"/>
    </location>
</feature>
<name>A0A4U9D2T2_RAOTE</name>
<reference evidence="14 15" key="1">
    <citation type="submission" date="2019-04" db="EMBL/GenBank/DDBJ databases">
        <authorList>
            <consortium name="Pathogen Informatics"/>
        </authorList>
    </citation>
    <scope>NUCLEOTIDE SEQUENCE [LARGE SCALE GENOMIC DNA]</scope>
    <source>
        <strain evidence="14 15">NCTC9185</strain>
    </source>
</reference>
<evidence type="ECO:0000259" key="13">
    <source>
        <dbReference type="PROSITE" id="PS50928"/>
    </source>
</evidence>
<evidence type="ECO:0000256" key="7">
    <source>
        <dbReference type="ARBA" id="ARBA00023136"/>
    </source>
</evidence>
<dbReference type="PANTHER" id="PTHR30465">
    <property type="entry name" value="INNER MEMBRANE ABC TRANSPORTER"/>
    <property type="match status" value="1"/>
</dbReference>
<dbReference type="GO" id="GO:0042884">
    <property type="term" value="P:microcin transport"/>
    <property type="evidence" value="ECO:0007669"/>
    <property type="project" value="TreeGrafter"/>
</dbReference>
<evidence type="ECO:0000256" key="10">
    <source>
        <dbReference type="ARBA" id="ARBA00070482"/>
    </source>
</evidence>
<dbReference type="InterPro" id="IPR035906">
    <property type="entry name" value="MetI-like_sf"/>
</dbReference>
<dbReference type="CDD" id="cd06261">
    <property type="entry name" value="TM_PBP2"/>
    <property type="match status" value="1"/>
</dbReference>
<dbReference type="FunFam" id="1.10.3720.10:FF:000014">
    <property type="entry name" value="Microcin C ABC transporter permease YejB"/>
    <property type="match status" value="1"/>
</dbReference>
<dbReference type="InterPro" id="IPR000515">
    <property type="entry name" value="MetI-like"/>
</dbReference>
<evidence type="ECO:0000313" key="15">
    <source>
        <dbReference type="Proteomes" id="UP000339249"/>
    </source>
</evidence>
<evidence type="ECO:0000256" key="5">
    <source>
        <dbReference type="ARBA" id="ARBA00022692"/>
    </source>
</evidence>
<keyword evidence="4" id="KW-0997">Cell inner membrane</keyword>
<organism evidence="14 15">
    <name type="scientific">Raoultella terrigena</name>
    <name type="common">Klebsiella terrigena</name>
    <dbReference type="NCBI Taxonomy" id="577"/>
    <lineage>
        <taxon>Bacteria</taxon>
        <taxon>Pseudomonadati</taxon>
        <taxon>Pseudomonadota</taxon>
        <taxon>Gammaproteobacteria</taxon>
        <taxon>Enterobacterales</taxon>
        <taxon>Enterobacteriaceae</taxon>
        <taxon>Klebsiella/Raoultella group</taxon>
        <taxon>Raoultella</taxon>
    </lineage>
</organism>
<feature type="transmembrane region" description="Helical" evidence="11">
    <location>
        <begin position="233"/>
        <end position="260"/>
    </location>
</feature>
<evidence type="ECO:0000256" key="4">
    <source>
        <dbReference type="ARBA" id="ARBA00022519"/>
    </source>
</evidence>
<evidence type="ECO:0000256" key="8">
    <source>
        <dbReference type="ARBA" id="ARBA00024202"/>
    </source>
</evidence>
<evidence type="ECO:0000256" key="1">
    <source>
        <dbReference type="ARBA" id="ARBA00004429"/>
    </source>
</evidence>
<gene>
    <name evidence="14" type="primary">yejB_2</name>
    <name evidence="14" type="ORF">NCTC9185_02379</name>
</gene>
<feature type="transmembrane region" description="Helical" evidence="11">
    <location>
        <begin position="175"/>
        <end position="198"/>
    </location>
</feature>
<dbReference type="NCBIfam" id="NF011712">
    <property type="entry name" value="PRK15133.1"/>
    <property type="match status" value="1"/>
</dbReference>
<dbReference type="SUPFAM" id="SSF161098">
    <property type="entry name" value="MetI-like"/>
    <property type="match status" value="1"/>
</dbReference>
<evidence type="ECO:0000256" key="6">
    <source>
        <dbReference type="ARBA" id="ARBA00022989"/>
    </source>
</evidence>
<comment type="similarity">
    <text evidence="8">Belongs to the binding-protein-dependent transport system permease family. OppBC subfamily.</text>
</comment>
<dbReference type="Pfam" id="PF00528">
    <property type="entry name" value="BPD_transp_1"/>
    <property type="match status" value="1"/>
</dbReference>
<keyword evidence="6 11" id="KW-1133">Transmembrane helix</keyword>
<dbReference type="PROSITE" id="PS50928">
    <property type="entry name" value="ABC_TM1"/>
    <property type="match status" value="1"/>
</dbReference>
<keyword evidence="5 11" id="KW-0812">Transmembrane</keyword>
<dbReference type="AlphaFoldDB" id="A0A4U9D2T2"/>
<evidence type="ECO:0000313" key="14">
    <source>
        <dbReference type="EMBL" id="VTN10458.1"/>
    </source>
</evidence>
<evidence type="ECO:0000256" key="3">
    <source>
        <dbReference type="ARBA" id="ARBA00022475"/>
    </source>
</evidence>
<evidence type="ECO:0000256" key="9">
    <source>
        <dbReference type="ARBA" id="ARBA00053210"/>
    </source>
</evidence>
<dbReference type="Gene3D" id="1.10.3720.10">
    <property type="entry name" value="MetI-like"/>
    <property type="match status" value="1"/>
</dbReference>
<feature type="region of interest" description="Disordered" evidence="12">
    <location>
        <begin position="1"/>
        <end position="26"/>
    </location>
</feature>
<feature type="transmembrane region" description="Helical" evidence="11">
    <location>
        <begin position="86"/>
        <end position="107"/>
    </location>
</feature>
<comment type="subcellular location">
    <subcellularLocation>
        <location evidence="1">Cell inner membrane</location>
        <topology evidence="1">Multi-pass membrane protein</topology>
    </subcellularLocation>
    <subcellularLocation>
        <location evidence="11">Cell membrane</location>
        <topology evidence="11">Multi-pass membrane protein</topology>
    </subcellularLocation>
</comment>
<feature type="transmembrane region" description="Helical" evidence="11">
    <location>
        <begin position="280"/>
        <end position="303"/>
    </location>
</feature>
<protein>
    <recommendedName>
        <fullName evidence="10">Inner membrane ABC transporter permease protein YejB</fullName>
    </recommendedName>
</protein>
<evidence type="ECO:0000256" key="11">
    <source>
        <dbReference type="RuleBase" id="RU363032"/>
    </source>
</evidence>
<evidence type="ECO:0000256" key="2">
    <source>
        <dbReference type="ARBA" id="ARBA00022448"/>
    </source>
</evidence>